<dbReference type="InterPro" id="IPR036397">
    <property type="entry name" value="RNaseH_sf"/>
</dbReference>
<dbReference type="EMBL" id="JARAKH010000048">
    <property type="protein sequence ID" value="KAK8376813.1"/>
    <property type="molecule type" value="Genomic_DNA"/>
</dbReference>
<comment type="caution">
    <text evidence="2">The sequence shown here is derived from an EMBL/GenBank/DDBJ whole genome shotgun (WGS) entry which is preliminary data.</text>
</comment>
<sequence length="273" mass="30965">MVAMENILSGSMDQLLWAGPGETPFLNALMRFIDRRGPPARLFSDRGTNFRRADKDLQVALRHWDTHVTLQETLRRNDIEWVFQPPMASHMGGVWERQIRSIRKILSSIIGSKKIDDDRLHTLFCEVEATLNSRPLTATPGSVLKPEALTPDHLLRVGAGTRVSLNDMSIGDSFRRRWIHAQALADRFWKRCVNVRLSPSRNLRAGDLVLVIDPHLPRNQWRLGQVTQTFPGMDGLVHKVRLRTDSGELLRPIVKLCLLEGYAMAPSPRPCTA</sequence>
<dbReference type="PANTHER" id="PTHR47331:SF1">
    <property type="entry name" value="GAG-LIKE PROTEIN"/>
    <property type="match status" value="1"/>
</dbReference>
<dbReference type="GO" id="GO:0003676">
    <property type="term" value="F:nucleic acid binding"/>
    <property type="evidence" value="ECO:0007669"/>
    <property type="project" value="InterPro"/>
</dbReference>
<dbReference type="PANTHER" id="PTHR47331">
    <property type="entry name" value="PHD-TYPE DOMAIN-CONTAINING PROTEIN"/>
    <property type="match status" value="1"/>
</dbReference>
<reference evidence="2 3" key="1">
    <citation type="submission" date="2023-03" db="EMBL/GenBank/DDBJ databases">
        <title>High-quality genome of Scylla paramamosain provides insights in environmental adaptation.</title>
        <authorList>
            <person name="Zhang L."/>
        </authorList>
    </citation>
    <scope>NUCLEOTIDE SEQUENCE [LARGE SCALE GENOMIC DNA]</scope>
    <source>
        <strain evidence="2">LZ_2023a</strain>
        <tissue evidence="2">Muscle</tissue>
    </source>
</reference>
<name>A0AAW0SN94_SCYPA</name>
<protein>
    <recommendedName>
        <fullName evidence="1">Integrase catalytic domain-containing protein</fullName>
    </recommendedName>
</protein>
<dbReference type="PROSITE" id="PS50994">
    <property type="entry name" value="INTEGRASE"/>
    <property type="match status" value="1"/>
</dbReference>
<accession>A0AAW0SN94</accession>
<dbReference type="GO" id="GO:0015074">
    <property type="term" value="P:DNA integration"/>
    <property type="evidence" value="ECO:0007669"/>
    <property type="project" value="InterPro"/>
</dbReference>
<dbReference type="Pfam" id="PF18701">
    <property type="entry name" value="DUF5641"/>
    <property type="match status" value="1"/>
</dbReference>
<dbReference type="InterPro" id="IPR012337">
    <property type="entry name" value="RNaseH-like_sf"/>
</dbReference>
<evidence type="ECO:0000313" key="3">
    <source>
        <dbReference type="Proteomes" id="UP001487740"/>
    </source>
</evidence>
<dbReference type="InterPro" id="IPR040676">
    <property type="entry name" value="DUF5641"/>
</dbReference>
<dbReference type="InterPro" id="IPR001584">
    <property type="entry name" value="Integrase_cat-core"/>
</dbReference>
<dbReference type="AlphaFoldDB" id="A0AAW0SN94"/>
<dbReference type="SUPFAM" id="SSF53098">
    <property type="entry name" value="Ribonuclease H-like"/>
    <property type="match status" value="1"/>
</dbReference>
<keyword evidence="3" id="KW-1185">Reference proteome</keyword>
<feature type="domain" description="Integrase catalytic" evidence="1">
    <location>
        <begin position="1"/>
        <end position="159"/>
    </location>
</feature>
<gene>
    <name evidence="2" type="ORF">O3P69_010026</name>
</gene>
<proteinExistence type="predicted"/>
<evidence type="ECO:0000313" key="2">
    <source>
        <dbReference type="EMBL" id="KAK8376813.1"/>
    </source>
</evidence>
<dbReference type="Proteomes" id="UP001487740">
    <property type="component" value="Unassembled WGS sequence"/>
</dbReference>
<evidence type="ECO:0000259" key="1">
    <source>
        <dbReference type="PROSITE" id="PS50994"/>
    </source>
</evidence>
<dbReference type="Gene3D" id="3.30.420.10">
    <property type="entry name" value="Ribonuclease H-like superfamily/Ribonuclease H"/>
    <property type="match status" value="1"/>
</dbReference>
<organism evidence="2 3">
    <name type="scientific">Scylla paramamosain</name>
    <name type="common">Mud crab</name>
    <dbReference type="NCBI Taxonomy" id="85552"/>
    <lineage>
        <taxon>Eukaryota</taxon>
        <taxon>Metazoa</taxon>
        <taxon>Ecdysozoa</taxon>
        <taxon>Arthropoda</taxon>
        <taxon>Crustacea</taxon>
        <taxon>Multicrustacea</taxon>
        <taxon>Malacostraca</taxon>
        <taxon>Eumalacostraca</taxon>
        <taxon>Eucarida</taxon>
        <taxon>Decapoda</taxon>
        <taxon>Pleocyemata</taxon>
        <taxon>Brachyura</taxon>
        <taxon>Eubrachyura</taxon>
        <taxon>Portunoidea</taxon>
        <taxon>Portunidae</taxon>
        <taxon>Portuninae</taxon>
        <taxon>Scylla</taxon>
    </lineage>
</organism>